<dbReference type="EMBL" id="CP017248">
    <property type="protein sequence ID" value="AOR36082.1"/>
    <property type="molecule type" value="Genomic_DNA"/>
</dbReference>
<sequence length="266" mass="27209">MTALESDAVARPRTGGGALEGKVAIVTGGAGGLGRAMALTLAKAGARVVVADLDARGGREVADLVGGHFRSCDVSVPDANRELVDFAQEHYGGVDIALLNAGMATGCGLGGDFDLARYRRAMGANLDGVVFGTHAVLPALRARGGGAIVATASLAGLAAVPLDPLYAANKHAVVGLARSLGPALAPENVRFNAVCPGFAESRIIDPLRDMLVEQRLPIIPAQTVADTVLRIVTGDGTGECWFIQAGRDPEPFRFRTVPGPGKPANA</sequence>
<evidence type="ECO:0000313" key="4">
    <source>
        <dbReference type="Proteomes" id="UP000094960"/>
    </source>
</evidence>
<keyword evidence="1" id="KW-0560">Oxidoreductase</keyword>
<dbReference type="GO" id="GO:0005737">
    <property type="term" value="C:cytoplasm"/>
    <property type="evidence" value="ECO:0007669"/>
    <property type="project" value="TreeGrafter"/>
</dbReference>
<evidence type="ECO:0000313" key="3">
    <source>
        <dbReference type="EMBL" id="AOR36082.1"/>
    </source>
</evidence>
<dbReference type="InterPro" id="IPR002347">
    <property type="entry name" value="SDR_fam"/>
</dbReference>
<dbReference type="RefSeq" id="WP_069782595.1">
    <property type="nucleotide sequence ID" value="NZ_CP017248.1"/>
</dbReference>
<dbReference type="GO" id="GO:0016616">
    <property type="term" value="F:oxidoreductase activity, acting on the CH-OH group of donors, NAD or NADP as acceptor"/>
    <property type="evidence" value="ECO:0007669"/>
    <property type="project" value="TreeGrafter"/>
</dbReference>
<evidence type="ECO:0000256" key="2">
    <source>
        <dbReference type="RuleBase" id="RU000363"/>
    </source>
</evidence>
<comment type="similarity">
    <text evidence="2">Belongs to the short-chain dehydrogenases/reductases (SDR) family.</text>
</comment>
<dbReference type="SUPFAM" id="SSF51735">
    <property type="entry name" value="NAD(P)-binding Rossmann-fold domains"/>
    <property type="match status" value="1"/>
</dbReference>
<evidence type="ECO:0000256" key="1">
    <source>
        <dbReference type="ARBA" id="ARBA00023002"/>
    </source>
</evidence>
<protein>
    <submittedName>
        <fullName evidence="3">Dehydrogenase</fullName>
    </submittedName>
</protein>
<accession>A0A1D7YKN3</accession>
<dbReference type="AlphaFoldDB" id="A0A1D7YKN3"/>
<reference evidence="4" key="1">
    <citation type="submission" date="2016-09" db="EMBL/GenBank/DDBJ databases">
        <title>Streptomyces puniciscabiei strain:TW1S1 Genome sequencing and assembly.</title>
        <authorList>
            <person name="Kim M.-K."/>
            <person name="Kim S.B."/>
        </authorList>
    </citation>
    <scope>NUCLEOTIDE SEQUENCE [LARGE SCALE GENOMIC DNA]</scope>
    <source>
        <strain evidence="4">TW1S1</strain>
    </source>
</reference>
<dbReference type="Proteomes" id="UP000094960">
    <property type="component" value="Chromosome"/>
</dbReference>
<dbReference type="PANTHER" id="PTHR44229">
    <property type="entry name" value="15-HYDROXYPROSTAGLANDIN DEHYDROGENASE [NAD(+)]"/>
    <property type="match status" value="1"/>
</dbReference>
<dbReference type="PRINTS" id="PR00081">
    <property type="entry name" value="GDHRDH"/>
</dbReference>
<gene>
    <name evidence="3" type="ORF">BFF78_38025</name>
</gene>
<dbReference type="Pfam" id="PF00106">
    <property type="entry name" value="adh_short"/>
    <property type="match status" value="1"/>
</dbReference>
<dbReference type="KEGG" id="spun:BFF78_38025"/>
<keyword evidence="4" id="KW-1185">Reference proteome</keyword>
<proteinExistence type="inferred from homology"/>
<name>A0A1D7YKN3_9ACTN</name>
<dbReference type="InterPro" id="IPR036291">
    <property type="entry name" value="NAD(P)-bd_dom_sf"/>
</dbReference>
<dbReference type="PANTHER" id="PTHR44229:SF4">
    <property type="entry name" value="15-HYDROXYPROSTAGLANDIN DEHYDROGENASE [NAD(+)]"/>
    <property type="match status" value="1"/>
</dbReference>
<dbReference type="Gene3D" id="3.40.50.720">
    <property type="entry name" value="NAD(P)-binding Rossmann-like Domain"/>
    <property type="match status" value="1"/>
</dbReference>
<dbReference type="PRINTS" id="PR00080">
    <property type="entry name" value="SDRFAMILY"/>
</dbReference>
<organism evidence="3 4">
    <name type="scientific">Streptomyces fodineus</name>
    <dbReference type="NCBI Taxonomy" id="1904616"/>
    <lineage>
        <taxon>Bacteria</taxon>
        <taxon>Bacillati</taxon>
        <taxon>Actinomycetota</taxon>
        <taxon>Actinomycetes</taxon>
        <taxon>Kitasatosporales</taxon>
        <taxon>Streptomycetaceae</taxon>
        <taxon>Streptomyces</taxon>
    </lineage>
</organism>